<accession>A0ABN8YAT6</accession>
<name>A0ABN8YAT6_RANTA</name>
<keyword evidence="2" id="KW-1185">Reference proteome</keyword>
<evidence type="ECO:0000313" key="2">
    <source>
        <dbReference type="Proteomes" id="UP001176941"/>
    </source>
</evidence>
<dbReference type="Proteomes" id="UP001176941">
    <property type="component" value="Chromosome 16"/>
</dbReference>
<reference evidence="1" key="1">
    <citation type="submission" date="2023-04" db="EMBL/GenBank/DDBJ databases">
        <authorList>
            <consortium name="ELIXIR-Norway"/>
        </authorList>
    </citation>
    <scope>NUCLEOTIDE SEQUENCE [LARGE SCALE GENOMIC DNA]</scope>
</reference>
<gene>
    <name evidence="1" type="ORF">MRATA1EN1_LOCUS7067</name>
</gene>
<organism evidence="1 2">
    <name type="scientific">Rangifer tarandus platyrhynchus</name>
    <name type="common">Svalbard reindeer</name>
    <dbReference type="NCBI Taxonomy" id="3082113"/>
    <lineage>
        <taxon>Eukaryota</taxon>
        <taxon>Metazoa</taxon>
        <taxon>Chordata</taxon>
        <taxon>Craniata</taxon>
        <taxon>Vertebrata</taxon>
        <taxon>Euteleostomi</taxon>
        <taxon>Mammalia</taxon>
        <taxon>Eutheria</taxon>
        <taxon>Laurasiatheria</taxon>
        <taxon>Artiodactyla</taxon>
        <taxon>Ruminantia</taxon>
        <taxon>Pecora</taxon>
        <taxon>Cervidae</taxon>
        <taxon>Odocoileinae</taxon>
        <taxon>Rangifer</taxon>
    </lineage>
</organism>
<dbReference type="EMBL" id="OX459952">
    <property type="protein sequence ID" value="CAI9158105.1"/>
    <property type="molecule type" value="Genomic_DNA"/>
</dbReference>
<proteinExistence type="predicted"/>
<evidence type="ECO:0000313" key="1">
    <source>
        <dbReference type="EMBL" id="CAI9158105.1"/>
    </source>
</evidence>
<sequence>MKSVPENNSVQTCSTSFPGAQNASFSTLNSLQTLLEVKNCSSEGFNPTEAVGKGQFEVDTIFDLRPVAFLKDLDLFVNGEAFGSYKMRMRLLFSCQFISNPL</sequence>
<protein>
    <submittedName>
        <fullName evidence="1">Uncharacterized protein</fullName>
    </submittedName>
</protein>